<dbReference type="NCBIfam" id="NF041388">
    <property type="entry name" value="DNAstvprot_Halo"/>
    <property type="match status" value="1"/>
</dbReference>
<comment type="caution">
    <text evidence="4">The sequence shown here is derived from an EMBL/GenBank/DDBJ whole genome shotgun (WGS) entry which is preliminary data.</text>
</comment>
<dbReference type="Gene3D" id="1.20.1260.10">
    <property type="match status" value="1"/>
</dbReference>
<gene>
    <name evidence="4" type="primary">dpsA</name>
    <name evidence="4" type="ORF">ACFPFO_08930</name>
</gene>
<name>A0ABD5QE70_9EURY</name>
<dbReference type="InterPro" id="IPR008331">
    <property type="entry name" value="Ferritin_DPS_dom"/>
</dbReference>
<proteinExistence type="inferred from homology"/>
<sequence length="206" mass="23181">MTGPEREESHDFSRVGDVKSSPHLRRPDSSHLRQEWNTVADNALRLDEDVAERLVTALNTDVSGLYILFNQVRKHYWLVEGAESRPLGEFLEGAADRLSEMTDDIAIRITALGGVPACGPMGIRQHAPLFIEEAHHYDVRTSLARDLDGYATLAVLWRDHIELADRLGDQATSELLRAHLQTLEADAHVLDRYLADETLVRHDALE</sequence>
<evidence type="ECO:0000313" key="4">
    <source>
        <dbReference type="EMBL" id="MFC4987874.1"/>
    </source>
</evidence>
<dbReference type="EMBL" id="JBHSJG010000034">
    <property type="protein sequence ID" value="MFC4987874.1"/>
    <property type="molecule type" value="Genomic_DNA"/>
</dbReference>
<dbReference type="InterPro" id="IPR002177">
    <property type="entry name" value="DPS_DNA-bd"/>
</dbReference>
<dbReference type="EC" id="1.16.-.-" evidence="4"/>
<keyword evidence="4" id="KW-0560">Oxidoreductase</keyword>
<dbReference type="Proteomes" id="UP001595925">
    <property type="component" value="Unassembled WGS sequence"/>
</dbReference>
<dbReference type="InterPro" id="IPR012347">
    <property type="entry name" value="Ferritin-like"/>
</dbReference>
<dbReference type="SUPFAM" id="SSF47240">
    <property type="entry name" value="Ferritin-like"/>
    <property type="match status" value="1"/>
</dbReference>
<comment type="similarity">
    <text evidence="1">Belongs to the Dps family.</text>
</comment>
<evidence type="ECO:0000256" key="2">
    <source>
        <dbReference type="SAM" id="MobiDB-lite"/>
    </source>
</evidence>
<protein>
    <submittedName>
        <fullName evidence="4">DNA starvation/stationary phase protection protein DpsA</fullName>
        <ecNumber evidence="4">1.16.-.-</ecNumber>
    </submittedName>
</protein>
<evidence type="ECO:0000256" key="1">
    <source>
        <dbReference type="ARBA" id="ARBA00009497"/>
    </source>
</evidence>
<evidence type="ECO:0000313" key="5">
    <source>
        <dbReference type="Proteomes" id="UP001595925"/>
    </source>
</evidence>
<dbReference type="GO" id="GO:0016491">
    <property type="term" value="F:oxidoreductase activity"/>
    <property type="evidence" value="ECO:0007669"/>
    <property type="project" value="UniProtKB-KW"/>
</dbReference>
<dbReference type="Pfam" id="PF00210">
    <property type="entry name" value="Ferritin"/>
    <property type="match status" value="1"/>
</dbReference>
<feature type="compositionally biased region" description="Basic and acidic residues" evidence="2">
    <location>
        <begin position="1"/>
        <end position="17"/>
    </location>
</feature>
<dbReference type="AlphaFoldDB" id="A0ABD5QE70"/>
<reference evidence="4 5" key="1">
    <citation type="journal article" date="2019" name="Int. J. Syst. Evol. Microbiol.">
        <title>The Global Catalogue of Microorganisms (GCM) 10K type strain sequencing project: providing services to taxonomists for standard genome sequencing and annotation.</title>
        <authorList>
            <consortium name="The Broad Institute Genomics Platform"/>
            <consortium name="The Broad Institute Genome Sequencing Center for Infectious Disease"/>
            <person name="Wu L."/>
            <person name="Ma J."/>
        </authorList>
    </citation>
    <scope>NUCLEOTIDE SEQUENCE [LARGE SCALE GENOMIC DNA]</scope>
    <source>
        <strain evidence="4 5">CGMCC 1.15824</strain>
    </source>
</reference>
<dbReference type="RefSeq" id="WP_224829906.1">
    <property type="nucleotide sequence ID" value="NZ_JAIVEF010000031.1"/>
</dbReference>
<dbReference type="InterPro" id="IPR009078">
    <property type="entry name" value="Ferritin-like_SF"/>
</dbReference>
<dbReference type="PANTHER" id="PTHR42932:SF1">
    <property type="entry name" value="GENERAL STRESS PROTEIN 20U"/>
    <property type="match status" value="1"/>
</dbReference>
<organism evidence="4 5">
    <name type="scientific">Saliphagus infecundisoli</name>
    <dbReference type="NCBI Taxonomy" id="1849069"/>
    <lineage>
        <taxon>Archaea</taxon>
        <taxon>Methanobacteriati</taxon>
        <taxon>Methanobacteriota</taxon>
        <taxon>Stenosarchaea group</taxon>
        <taxon>Halobacteria</taxon>
        <taxon>Halobacteriales</taxon>
        <taxon>Natrialbaceae</taxon>
        <taxon>Saliphagus</taxon>
    </lineage>
</organism>
<dbReference type="PANTHER" id="PTHR42932">
    <property type="entry name" value="GENERAL STRESS PROTEIN 20U"/>
    <property type="match status" value="1"/>
</dbReference>
<evidence type="ECO:0000259" key="3">
    <source>
        <dbReference type="Pfam" id="PF00210"/>
    </source>
</evidence>
<dbReference type="InterPro" id="IPR054862">
    <property type="entry name" value="DNA_prot_starvation"/>
</dbReference>
<accession>A0ABD5QE70</accession>
<feature type="domain" description="Ferritin/DPS" evidence="3">
    <location>
        <begin position="56"/>
        <end position="196"/>
    </location>
</feature>
<keyword evidence="5" id="KW-1185">Reference proteome</keyword>
<feature type="region of interest" description="Disordered" evidence="2">
    <location>
        <begin position="1"/>
        <end position="32"/>
    </location>
</feature>